<name>A0AAE0M9F6_9PEZI</name>
<comment type="caution">
    <text evidence="2">The sequence shown here is derived from an EMBL/GenBank/DDBJ whole genome shotgun (WGS) entry which is preliminary data.</text>
</comment>
<sequence length="314" mass="34110">MRFVDTREQTMNAHAGMEGSNPQTGGNMSRQSAAGGCGLCGLCGLWMWMDGHDVLWMDSMDAIRATNMNGTGNGASELWLSEVQSSWNKSITRPYLGWPAADPKSPSATCASIPLSMSCQCMAVCCVLFCALCFQRRVSCSVTGDSAPAPAAAAASSSFSSPSGVTRCQMMHDSGHSGRRCHCQTKTPSLVSLAHAAGEKKKDAKGRVVASSFRAEKNYGREVYLVYRIPIMYVQILVCNVCWARRICRNNSRASIKAGMSVAMPSRCPRVGEREGTRYRVILAVMVLQGLNVQTVHALFLVLCRRCLVAVTWR</sequence>
<reference evidence="2" key="1">
    <citation type="journal article" date="2023" name="Mol. Phylogenet. Evol.">
        <title>Genome-scale phylogeny and comparative genomics of the fungal order Sordariales.</title>
        <authorList>
            <person name="Hensen N."/>
            <person name="Bonometti L."/>
            <person name="Westerberg I."/>
            <person name="Brannstrom I.O."/>
            <person name="Guillou S."/>
            <person name="Cros-Aarteil S."/>
            <person name="Calhoun S."/>
            <person name="Haridas S."/>
            <person name="Kuo A."/>
            <person name="Mondo S."/>
            <person name="Pangilinan J."/>
            <person name="Riley R."/>
            <person name="LaButti K."/>
            <person name="Andreopoulos B."/>
            <person name="Lipzen A."/>
            <person name="Chen C."/>
            <person name="Yan M."/>
            <person name="Daum C."/>
            <person name="Ng V."/>
            <person name="Clum A."/>
            <person name="Steindorff A."/>
            <person name="Ohm R.A."/>
            <person name="Martin F."/>
            <person name="Silar P."/>
            <person name="Natvig D.O."/>
            <person name="Lalanne C."/>
            <person name="Gautier V."/>
            <person name="Ament-Velasquez S.L."/>
            <person name="Kruys A."/>
            <person name="Hutchinson M.I."/>
            <person name="Powell A.J."/>
            <person name="Barry K."/>
            <person name="Miller A.N."/>
            <person name="Grigoriev I.V."/>
            <person name="Debuchy R."/>
            <person name="Gladieux P."/>
            <person name="Hiltunen Thoren M."/>
            <person name="Johannesson H."/>
        </authorList>
    </citation>
    <scope>NUCLEOTIDE SEQUENCE</scope>
    <source>
        <strain evidence="2">SMH4131-1</strain>
    </source>
</reference>
<proteinExistence type="predicted"/>
<evidence type="ECO:0000313" key="2">
    <source>
        <dbReference type="EMBL" id="KAK3323403.1"/>
    </source>
</evidence>
<protein>
    <submittedName>
        <fullName evidence="2">Uncharacterized protein</fullName>
    </submittedName>
</protein>
<keyword evidence="3" id="KW-1185">Reference proteome</keyword>
<feature type="region of interest" description="Disordered" evidence="1">
    <location>
        <begin position="1"/>
        <end position="28"/>
    </location>
</feature>
<evidence type="ECO:0000256" key="1">
    <source>
        <dbReference type="SAM" id="MobiDB-lite"/>
    </source>
</evidence>
<accession>A0AAE0M9F6</accession>
<dbReference type="EMBL" id="JAUEPO010000004">
    <property type="protein sequence ID" value="KAK3323403.1"/>
    <property type="molecule type" value="Genomic_DNA"/>
</dbReference>
<organism evidence="2 3">
    <name type="scientific">Cercophora scortea</name>
    <dbReference type="NCBI Taxonomy" id="314031"/>
    <lineage>
        <taxon>Eukaryota</taxon>
        <taxon>Fungi</taxon>
        <taxon>Dikarya</taxon>
        <taxon>Ascomycota</taxon>
        <taxon>Pezizomycotina</taxon>
        <taxon>Sordariomycetes</taxon>
        <taxon>Sordariomycetidae</taxon>
        <taxon>Sordariales</taxon>
        <taxon>Lasiosphaeriaceae</taxon>
        <taxon>Cercophora</taxon>
    </lineage>
</organism>
<evidence type="ECO:0000313" key="3">
    <source>
        <dbReference type="Proteomes" id="UP001286456"/>
    </source>
</evidence>
<gene>
    <name evidence="2" type="ORF">B0T19DRAFT_203144</name>
</gene>
<reference evidence="2" key="2">
    <citation type="submission" date="2023-06" db="EMBL/GenBank/DDBJ databases">
        <authorList>
            <consortium name="Lawrence Berkeley National Laboratory"/>
            <person name="Haridas S."/>
            <person name="Hensen N."/>
            <person name="Bonometti L."/>
            <person name="Westerberg I."/>
            <person name="Brannstrom I.O."/>
            <person name="Guillou S."/>
            <person name="Cros-Aarteil S."/>
            <person name="Calhoun S."/>
            <person name="Kuo A."/>
            <person name="Mondo S."/>
            <person name="Pangilinan J."/>
            <person name="Riley R."/>
            <person name="Labutti K."/>
            <person name="Andreopoulos B."/>
            <person name="Lipzen A."/>
            <person name="Chen C."/>
            <person name="Yanf M."/>
            <person name="Daum C."/>
            <person name="Ng V."/>
            <person name="Clum A."/>
            <person name="Steindorff A."/>
            <person name="Ohm R."/>
            <person name="Martin F."/>
            <person name="Silar P."/>
            <person name="Natvig D."/>
            <person name="Lalanne C."/>
            <person name="Gautier V."/>
            <person name="Ament-Velasquez S.L."/>
            <person name="Kruys A."/>
            <person name="Hutchinson M.I."/>
            <person name="Powell A.J."/>
            <person name="Barry K."/>
            <person name="Miller A.N."/>
            <person name="Grigoriev I.V."/>
            <person name="Debuchy R."/>
            <person name="Gladieux P."/>
            <person name="Thoren M.H."/>
            <person name="Johannesson H."/>
        </authorList>
    </citation>
    <scope>NUCLEOTIDE SEQUENCE</scope>
    <source>
        <strain evidence="2">SMH4131-1</strain>
    </source>
</reference>
<dbReference type="AlphaFoldDB" id="A0AAE0M9F6"/>
<dbReference type="Proteomes" id="UP001286456">
    <property type="component" value="Unassembled WGS sequence"/>
</dbReference>